<evidence type="ECO:0000313" key="2">
    <source>
        <dbReference type="EMBL" id="MDJ1483249.1"/>
    </source>
</evidence>
<reference evidence="2" key="1">
    <citation type="submission" date="2023-05" db="EMBL/GenBank/DDBJ databases">
        <authorList>
            <person name="Zhang X."/>
        </authorList>
    </citation>
    <scope>NUCLEOTIDE SEQUENCE</scope>
    <source>
        <strain evidence="2">YF14B1</strain>
    </source>
</reference>
<dbReference type="GO" id="GO:0030980">
    <property type="term" value="P:alpha-glucan catabolic process"/>
    <property type="evidence" value="ECO:0007669"/>
    <property type="project" value="TreeGrafter"/>
</dbReference>
<dbReference type="PANTHER" id="PTHR10357:SF216">
    <property type="entry name" value="MALTOOLIGOSYL TREHALOSE SYNTHASE-RELATED"/>
    <property type="match status" value="1"/>
</dbReference>
<accession>A0AAE3QUX9</accession>
<dbReference type="InterPro" id="IPR017853">
    <property type="entry name" value="GH"/>
</dbReference>
<dbReference type="PANTHER" id="PTHR10357">
    <property type="entry name" value="ALPHA-AMYLASE FAMILY MEMBER"/>
    <property type="match status" value="1"/>
</dbReference>
<dbReference type="EC" id="5.4.99.15" evidence="2"/>
<dbReference type="InterPro" id="IPR006047">
    <property type="entry name" value="GH13_cat_dom"/>
</dbReference>
<evidence type="ECO:0000313" key="3">
    <source>
        <dbReference type="Proteomes" id="UP001241110"/>
    </source>
</evidence>
<dbReference type="CDD" id="cd11336">
    <property type="entry name" value="AmyAc_MTSase"/>
    <property type="match status" value="1"/>
</dbReference>
<dbReference type="AlphaFoldDB" id="A0AAE3QUX9"/>
<dbReference type="GO" id="GO:0047470">
    <property type="term" value="F:(1,4)-alpha-D-glucan 1-alpha-D-glucosylmutase activity"/>
    <property type="evidence" value="ECO:0007669"/>
    <property type="project" value="UniProtKB-EC"/>
</dbReference>
<protein>
    <submittedName>
        <fullName evidence="2">Malto-oligosyltrehalose synthase</fullName>
        <ecNumber evidence="2">5.4.99.15</ecNumber>
    </submittedName>
</protein>
<dbReference type="Pfam" id="PF00128">
    <property type="entry name" value="Alpha-amylase"/>
    <property type="match status" value="1"/>
</dbReference>
<dbReference type="SMART" id="SM00642">
    <property type="entry name" value="Aamy"/>
    <property type="match status" value="1"/>
</dbReference>
<dbReference type="RefSeq" id="WP_313982918.1">
    <property type="nucleotide sequence ID" value="NZ_JASJOS010000010.1"/>
</dbReference>
<name>A0AAE3QUX9_9BACT</name>
<proteinExistence type="predicted"/>
<dbReference type="EMBL" id="JASJOS010000010">
    <property type="protein sequence ID" value="MDJ1483249.1"/>
    <property type="molecule type" value="Genomic_DNA"/>
</dbReference>
<dbReference type="Gene3D" id="3.20.20.80">
    <property type="entry name" value="Glycosidases"/>
    <property type="match status" value="4"/>
</dbReference>
<dbReference type="SUPFAM" id="SSF51445">
    <property type="entry name" value="(Trans)glycosidases"/>
    <property type="match status" value="1"/>
</dbReference>
<dbReference type="NCBIfam" id="TIGR02401">
    <property type="entry name" value="trehalose_TreY"/>
    <property type="match status" value="1"/>
</dbReference>
<comment type="caution">
    <text evidence="2">The sequence shown here is derived from an EMBL/GenBank/DDBJ whole genome shotgun (WGS) entry which is preliminary data.</text>
</comment>
<keyword evidence="2" id="KW-0413">Isomerase</keyword>
<organism evidence="2 3">
    <name type="scientific">Xanthocytophaga flava</name>
    <dbReference type="NCBI Taxonomy" id="3048013"/>
    <lineage>
        <taxon>Bacteria</taxon>
        <taxon>Pseudomonadati</taxon>
        <taxon>Bacteroidota</taxon>
        <taxon>Cytophagia</taxon>
        <taxon>Cytophagales</taxon>
        <taxon>Rhodocytophagaceae</taxon>
        <taxon>Xanthocytophaga</taxon>
    </lineage>
</organism>
<dbReference type="GO" id="GO:0005992">
    <property type="term" value="P:trehalose biosynthetic process"/>
    <property type="evidence" value="ECO:0007669"/>
    <property type="project" value="TreeGrafter"/>
</dbReference>
<dbReference type="Proteomes" id="UP001241110">
    <property type="component" value="Unassembled WGS sequence"/>
</dbReference>
<sequence>MNIPVSTYRVQLHREFTLRHLKEILPYLHQLGITTVYASPFFEAVPGSTHGYDVLNPHRINPELGTEEDLIEISEWLHEHRMTWLQDIVPNHMSSQTSNVWLYDVLEKGPFSPYYTFFDINWHHPKYPGQLMVPLLSKPLEELVVEGELTLTYDAKGLHFQYYEHSFPIDFRQYASVLSQINEIQSAVVVPDYFIQSAQEFAAIQPDQKLDLTSWEQFKAELDSFFQKDTNLKVLREYSGHTTKTLDLLKTQNFCLAAWQEADKSMNYRRFFTVNELICLRMENEQTFAHYHKYIKSLIDKDIIQALRIDHIDGLYAPKAYLECLHELVGEDTYVVVEKILAPNEYIPADWKVQGTTGYDFLSLVNRLLVSDKSIEALSEFYSQVHVLAYDFEEAVYRKKLFMLIHHMGGELDNLTEQLVQLFPEYSITDEMRSNYRQVLAYWMVSFSVYRLYLDEKTLSEDNAKQLKLVFEQAKAKAKAPALDNVFEELRPILAPEPIEATSKELRFLMRTQQFTGPLMAKGVEDTTFYMYNLLISRNEVGDTPHIEENINTYQFHQEMQKRPLTTLNATATHDTKRGEDVRLRINVLSEIVEEWKAKVLEWQKIAEGFRFSEGGLVIPDPNDEYFLYQTLVGTYPVHIDPENENYHSRLKEYITKVMKEAKVHTNWSAPDTVYEGKAIEFVNNLLDNQAFMHSFVPFVQRVAKYGAVYSLTQTLIRLTAPGVPDTYQGTELWDLSMVDPDNRRPVNYLTRKQVLKNIVTEMDNSIYLQEKLKNVLDPSLKLFVLHKLLLLRRQYPELFLQGVYKPILTAGKHARKVTAFIREWKSQIVLVVFPLEVVSLCESGCLPVGTDVWEDTYLGWPEESNTIEYVNIFTYQSIHLSSRQPIGELLSVFPIGCWIKK</sequence>
<dbReference type="InterPro" id="IPR012767">
    <property type="entry name" value="Trehalose_TreY"/>
</dbReference>
<evidence type="ECO:0000259" key="1">
    <source>
        <dbReference type="SMART" id="SM00642"/>
    </source>
</evidence>
<feature type="domain" description="Glycosyl hydrolase family 13 catalytic" evidence="1">
    <location>
        <begin position="4"/>
        <end position="767"/>
    </location>
</feature>
<gene>
    <name evidence="2" type="primary">treY</name>
    <name evidence="2" type="ORF">QNI16_22315</name>
</gene>